<sequence length="354" mass="41303">MFPSQMRLFFFLWLCATGCFGQQVLDWRSGRLAVATGNYEWAEIVAERPSTQIGSIYLPSGRPASLHLPAPVPEALRVLLPPGKKDAAYALRVRVRELWFQERLAGKMVHGTLRVRLTFERKMEDSYLELTECTAGAEFSRSLSLEASYEIQLRTTLERCFREFTNWMKTHETTDDRLAHRVRVRFSDYVPKRAVGDSVFYSRNRPIRWSDFTGPARRRNPLYGAAIYTSFGYEANTRVENGTVWVDMTVKVFMLKNSSWTVETPDNLYALAHEQLHFDITYLVAERFKKALLAEDLPVEDYDSRIQYIFLDCFREMNRYQEQYDAETRHSIIKPEQARWAQKVADELREISGL</sequence>
<accession>A0A1G9SIL9</accession>
<evidence type="ECO:0000313" key="2">
    <source>
        <dbReference type="Proteomes" id="UP000198901"/>
    </source>
</evidence>
<name>A0A1G9SIL9_9BACT</name>
<organism evidence="1 2">
    <name type="scientific">Siphonobacter aquaeclarae</name>
    <dbReference type="NCBI Taxonomy" id="563176"/>
    <lineage>
        <taxon>Bacteria</taxon>
        <taxon>Pseudomonadati</taxon>
        <taxon>Bacteroidota</taxon>
        <taxon>Cytophagia</taxon>
        <taxon>Cytophagales</taxon>
        <taxon>Cytophagaceae</taxon>
        <taxon>Siphonobacter</taxon>
    </lineage>
</organism>
<evidence type="ECO:0000313" key="1">
    <source>
        <dbReference type="EMBL" id="SDM35251.1"/>
    </source>
</evidence>
<dbReference type="STRING" id="563176.SAMN04488090_3185"/>
<dbReference type="AlphaFoldDB" id="A0A1G9SIL9"/>
<evidence type="ECO:0008006" key="3">
    <source>
        <dbReference type="Google" id="ProtNLM"/>
    </source>
</evidence>
<protein>
    <recommendedName>
        <fullName evidence="3">DUF922 domain-containing protein</fullName>
    </recommendedName>
</protein>
<dbReference type="EMBL" id="FNGS01000006">
    <property type="protein sequence ID" value="SDM35251.1"/>
    <property type="molecule type" value="Genomic_DNA"/>
</dbReference>
<proteinExistence type="predicted"/>
<reference evidence="1 2" key="1">
    <citation type="submission" date="2016-10" db="EMBL/GenBank/DDBJ databases">
        <authorList>
            <person name="de Groot N.N."/>
        </authorList>
    </citation>
    <scope>NUCLEOTIDE SEQUENCE [LARGE SCALE GENOMIC DNA]</scope>
    <source>
        <strain evidence="1 2">DSM 21668</strain>
    </source>
</reference>
<keyword evidence="2" id="KW-1185">Reference proteome</keyword>
<dbReference type="Proteomes" id="UP000198901">
    <property type="component" value="Unassembled WGS sequence"/>
</dbReference>
<gene>
    <name evidence="1" type="ORF">SAMN04488090_3185</name>
</gene>